<organism evidence="2 3">
    <name type="scientific">Tritrichomonas musculus</name>
    <dbReference type="NCBI Taxonomy" id="1915356"/>
    <lineage>
        <taxon>Eukaryota</taxon>
        <taxon>Metamonada</taxon>
        <taxon>Parabasalia</taxon>
        <taxon>Tritrichomonadida</taxon>
        <taxon>Tritrichomonadidae</taxon>
        <taxon>Tritrichomonas</taxon>
    </lineage>
</organism>
<name>A0ABR2GU74_9EUKA</name>
<dbReference type="PANTHER" id="PTHR45982:SF11">
    <property type="entry name" value="E3 UBIQUITIN-PROTEIN LIGASE HERC1 ISOFORM X1-RELATED"/>
    <property type="match status" value="1"/>
</dbReference>
<dbReference type="EMBL" id="JAPFFF010000059">
    <property type="protein sequence ID" value="KAK8837495.1"/>
    <property type="molecule type" value="Genomic_DNA"/>
</dbReference>
<accession>A0ABR2GU74</accession>
<proteinExistence type="predicted"/>
<dbReference type="InterPro" id="IPR000408">
    <property type="entry name" value="Reg_chr_condens"/>
</dbReference>
<dbReference type="Gene3D" id="2.130.10.30">
    <property type="entry name" value="Regulator of chromosome condensation 1/beta-lactamase-inhibitor protein II"/>
    <property type="match status" value="2"/>
</dbReference>
<gene>
    <name evidence="2" type="ORF">M9Y10_036492</name>
</gene>
<dbReference type="SUPFAM" id="SSF50985">
    <property type="entry name" value="RCC1/BLIP-II"/>
    <property type="match status" value="1"/>
</dbReference>
<evidence type="ECO:0000256" key="1">
    <source>
        <dbReference type="PROSITE-ProRule" id="PRU00235"/>
    </source>
</evidence>
<keyword evidence="3" id="KW-1185">Reference proteome</keyword>
<protein>
    <submittedName>
        <fullName evidence="2">E3 ubiquitin-protein ligase herc4</fullName>
    </submittedName>
</protein>
<dbReference type="PANTHER" id="PTHR45982">
    <property type="entry name" value="REGULATOR OF CHROMOSOME CONDENSATION"/>
    <property type="match status" value="1"/>
</dbReference>
<dbReference type="Pfam" id="PF00415">
    <property type="entry name" value="RCC1"/>
    <property type="match status" value="1"/>
</dbReference>
<feature type="repeat" description="RCC1" evidence="1">
    <location>
        <begin position="243"/>
        <end position="295"/>
    </location>
</feature>
<reference evidence="2 3" key="1">
    <citation type="submission" date="2024-04" db="EMBL/GenBank/DDBJ databases">
        <title>Tritrichomonas musculus Genome.</title>
        <authorList>
            <person name="Alves-Ferreira E."/>
            <person name="Grigg M."/>
            <person name="Lorenzi H."/>
            <person name="Galac M."/>
        </authorList>
    </citation>
    <scope>NUCLEOTIDE SEQUENCE [LARGE SCALE GENOMIC DNA]</scope>
    <source>
        <strain evidence="2 3">EAF2021</strain>
    </source>
</reference>
<evidence type="ECO:0000313" key="2">
    <source>
        <dbReference type="EMBL" id="KAK8837495.1"/>
    </source>
</evidence>
<dbReference type="InterPro" id="IPR009091">
    <property type="entry name" value="RCC1/BLIP-II"/>
</dbReference>
<dbReference type="InterPro" id="IPR051553">
    <property type="entry name" value="Ran_GTPase-activating"/>
</dbReference>
<comment type="caution">
    <text evidence="2">The sequence shown here is derived from an EMBL/GenBank/DDBJ whole genome shotgun (WGS) entry which is preliminary data.</text>
</comment>
<sequence>MITICGHNQVFELCRESDSTSPDGKSIINPPISLKIDTSKISSLSSYGNHTVFVMNDGKACDLGNNVDGRIQKSIPNSFLKDFTKLTLLDQKNKDSDVISAVCGLLYTIYLVSPRKRGEHYQLAYALKQIYTKSPMILKTGNLNPAALFGGFYHSAAIDSDGSIIFVPTMKIESFPLPDGEKAVSVACLYYFMFSLSESGRVYMSKINGTRKLDFSVVEELAKTKIVDISGTYRHCLAVSEDGRVFGWGVNTHGCLGIGQKDENFKKISLIEPLNSYKIIQASAGLDHSLFRTVDGKILACGSNKYGQLPIGRDACDDIFPLTESIIKEEVSFCFAGCFTSFMFIGCDAPRRFCLKKKKVLKLIYYVQFI</sequence>
<dbReference type="PROSITE" id="PS50012">
    <property type="entry name" value="RCC1_3"/>
    <property type="match status" value="1"/>
</dbReference>
<evidence type="ECO:0000313" key="3">
    <source>
        <dbReference type="Proteomes" id="UP001470230"/>
    </source>
</evidence>
<dbReference type="Proteomes" id="UP001470230">
    <property type="component" value="Unassembled WGS sequence"/>
</dbReference>